<dbReference type="InterPro" id="IPR004424">
    <property type="entry name" value="IspE"/>
</dbReference>
<evidence type="ECO:0000313" key="14">
    <source>
        <dbReference type="Proteomes" id="UP001169063"/>
    </source>
</evidence>
<keyword evidence="8 10" id="KW-0414">Isoprene biosynthesis</keyword>
<dbReference type="Gene3D" id="3.30.70.890">
    <property type="entry name" value="GHMP kinase, C-terminal domain"/>
    <property type="match status" value="1"/>
</dbReference>
<evidence type="ECO:0000256" key="5">
    <source>
        <dbReference type="ARBA" id="ARBA00022741"/>
    </source>
</evidence>
<dbReference type="Proteomes" id="UP001169063">
    <property type="component" value="Unassembled WGS sequence"/>
</dbReference>
<dbReference type="InterPro" id="IPR014721">
    <property type="entry name" value="Ribsml_uS5_D2-typ_fold_subgr"/>
</dbReference>
<dbReference type="Pfam" id="PF08544">
    <property type="entry name" value="GHMP_kinases_C"/>
    <property type="match status" value="1"/>
</dbReference>
<feature type="active site" evidence="10">
    <location>
        <position position="134"/>
    </location>
</feature>
<keyword evidence="14" id="KW-1185">Reference proteome</keyword>
<dbReference type="SUPFAM" id="SSF55060">
    <property type="entry name" value="GHMP Kinase, C-terminal domain"/>
    <property type="match status" value="1"/>
</dbReference>
<dbReference type="GO" id="GO:0050515">
    <property type="term" value="F:4-(cytidine 5'-diphospho)-2-C-methyl-D-erythritol kinase activity"/>
    <property type="evidence" value="ECO:0007669"/>
    <property type="project" value="UniProtKB-EC"/>
</dbReference>
<evidence type="ECO:0000259" key="12">
    <source>
        <dbReference type="Pfam" id="PF08544"/>
    </source>
</evidence>
<dbReference type="NCBIfam" id="NF011202">
    <property type="entry name" value="PRK14608.1"/>
    <property type="match status" value="1"/>
</dbReference>
<evidence type="ECO:0000256" key="2">
    <source>
        <dbReference type="ARBA" id="ARBA00012052"/>
    </source>
</evidence>
<keyword evidence="5 10" id="KW-0547">Nucleotide-binding</keyword>
<dbReference type="HAMAP" id="MF_00061">
    <property type="entry name" value="IspE"/>
    <property type="match status" value="1"/>
</dbReference>
<evidence type="ECO:0000259" key="11">
    <source>
        <dbReference type="Pfam" id="PF00288"/>
    </source>
</evidence>
<dbReference type="EC" id="2.7.1.148" evidence="2 10"/>
<dbReference type="PIRSF" id="PIRSF010376">
    <property type="entry name" value="IspE"/>
    <property type="match status" value="1"/>
</dbReference>
<keyword evidence="4 10" id="KW-0808">Transferase</keyword>
<evidence type="ECO:0000256" key="3">
    <source>
        <dbReference type="ARBA" id="ARBA00017473"/>
    </source>
</evidence>
<evidence type="ECO:0000256" key="4">
    <source>
        <dbReference type="ARBA" id="ARBA00022679"/>
    </source>
</evidence>
<dbReference type="InterPro" id="IPR020568">
    <property type="entry name" value="Ribosomal_Su5_D2-typ_SF"/>
</dbReference>
<keyword evidence="6 10" id="KW-0418">Kinase</keyword>
<dbReference type="PANTHER" id="PTHR43527:SF2">
    <property type="entry name" value="4-DIPHOSPHOCYTIDYL-2-C-METHYL-D-ERYTHRITOL KINASE, CHLOROPLASTIC"/>
    <property type="match status" value="1"/>
</dbReference>
<dbReference type="Gene3D" id="3.30.230.10">
    <property type="match status" value="1"/>
</dbReference>
<sequence>MDGGVKRAAPAKVNLYLHVGPPAPDGYHPVESWSVFADVGDQVLSRPADATSLKVEGPFGVEVPTDVENLILKALAMAGAGPAAVTLDKRLPVAAGLGGGTSDAGAALLAARDLGLTELDDAGLEAVMARLGADGPLCLWGRAAVARGRGERLTPAPFAPPLAAVLVNPRAPSPTGAVYRAYDAAPRPLEAVDLPDRFASPEAVAAFLRERTRNDLETPAMGLAPAIGQVLAALEPLPGVLLTRMSGSGATCFALFSDRAAAQDAARRLTEARPDWWVQACVLA</sequence>
<keyword evidence="7 10" id="KW-0067">ATP-binding</keyword>
<dbReference type="Pfam" id="PF00288">
    <property type="entry name" value="GHMP_kinases_N"/>
    <property type="match status" value="1"/>
</dbReference>
<accession>A0ABT8SIW4</accession>
<evidence type="ECO:0000256" key="9">
    <source>
        <dbReference type="ARBA" id="ARBA00032554"/>
    </source>
</evidence>
<protein>
    <recommendedName>
        <fullName evidence="3 10">4-diphosphocytidyl-2-C-methyl-D-erythritol kinase</fullName>
        <shortName evidence="10">CMK</shortName>
        <ecNumber evidence="2 10">2.7.1.148</ecNumber>
    </recommendedName>
    <alternativeName>
        <fullName evidence="9 10">4-(cytidine-5'-diphospho)-2-C-methyl-D-erythritol kinase</fullName>
    </alternativeName>
</protein>
<evidence type="ECO:0000256" key="6">
    <source>
        <dbReference type="ARBA" id="ARBA00022777"/>
    </source>
</evidence>
<name>A0ABT8SIW4_9CAUL</name>
<gene>
    <name evidence="10" type="primary">ispE</name>
    <name evidence="13" type="ORF">Q0812_03660</name>
</gene>
<comment type="catalytic activity">
    <reaction evidence="10">
        <text>4-CDP-2-C-methyl-D-erythritol + ATP = 4-CDP-2-C-methyl-D-erythritol 2-phosphate + ADP + H(+)</text>
        <dbReference type="Rhea" id="RHEA:18437"/>
        <dbReference type="ChEBI" id="CHEBI:15378"/>
        <dbReference type="ChEBI" id="CHEBI:30616"/>
        <dbReference type="ChEBI" id="CHEBI:57823"/>
        <dbReference type="ChEBI" id="CHEBI:57919"/>
        <dbReference type="ChEBI" id="CHEBI:456216"/>
        <dbReference type="EC" id="2.7.1.148"/>
    </reaction>
</comment>
<feature type="active site" evidence="10">
    <location>
        <position position="12"/>
    </location>
</feature>
<comment type="similarity">
    <text evidence="1 10">Belongs to the GHMP kinase family. IspE subfamily.</text>
</comment>
<dbReference type="PANTHER" id="PTHR43527">
    <property type="entry name" value="4-DIPHOSPHOCYTIDYL-2-C-METHYL-D-ERYTHRITOL KINASE, CHLOROPLASTIC"/>
    <property type="match status" value="1"/>
</dbReference>
<evidence type="ECO:0000256" key="1">
    <source>
        <dbReference type="ARBA" id="ARBA00009684"/>
    </source>
</evidence>
<feature type="domain" description="GHMP kinase C-terminal" evidence="12">
    <location>
        <begin position="202"/>
        <end position="272"/>
    </location>
</feature>
<evidence type="ECO:0000256" key="10">
    <source>
        <dbReference type="HAMAP-Rule" id="MF_00061"/>
    </source>
</evidence>
<dbReference type="InterPro" id="IPR006204">
    <property type="entry name" value="GHMP_kinase_N_dom"/>
</dbReference>
<dbReference type="InterPro" id="IPR036554">
    <property type="entry name" value="GHMP_kinase_C_sf"/>
</dbReference>
<dbReference type="SUPFAM" id="SSF54211">
    <property type="entry name" value="Ribosomal protein S5 domain 2-like"/>
    <property type="match status" value="1"/>
</dbReference>
<reference evidence="13" key="1">
    <citation type="submission" date="2023-07" db="EMBL/GenBank/DDBJ databases">
        <title>Brevundimonas soil sp. nov., isolated from the soil of chemical plant.</title>
        <authorList>
            <person name="Wu N."/>
        </authorList>
    </citation>
    <scope>NUCLEOTIDE SEQUENCE</scope>
    <source>
        <strain evidence="13">XZ-24</strain>
    </source>
</reference>
<proteinExistence type="inferred from homology"/>
<evidence type="ECO:0000256" key="8">
    <source>
        <dbReference type="ARBA" id="ARBA00023229"/>
    </source>
</evidence>
<comment type="function">
    <text evidence="10">Catalyzes the phosphorylation of the position 2 hydroxy group of 4-diphosphocytidyl-2C-methyl-D-erythritol.</text>
</comment>
<feature type="domain" description="GHMP kinase N-terminal" evidence="11">
    <location>
        <begin position="71"/>
        <end position="141"/>
    </location>
</feature>
<comment type="pathway">
    <text evidence="10">Isoprenoid biosynthesis; isopentenyl diphosphate biosynthesis via DXP pathway; isopentenyl diphosphate from 1-deoxy-D-xylulose 5-phosphate: step 3/6.</text>
</comment>
<comment type="caution">
    <text evidence="13">The sequence shown here is derived from an EMBL/GenBank/DDBJ whole genome shotgun (WGS) entry which is preliminary data.</text>
</comment>
<dbReference type="EMBL" id="JAUKTR010000001">
    <property type="protein sequence ID" value="MDO1558522.1"/>
    <property type="molecule type" value="Genomic_DNA"/>
</dbReference>
<comment type="caution">
    <text evidence="10">Lacks conserved residue(s) required for the propagation of feature annotation.</text>
</comment>
<dbReference type="InterPro" id="IPR013750">
    <property type="entry name" value="GHMP_kinase_C_dom"/>
</dbReference>
<organism evidence="13 14">
    <name type="scientific">Peiella sedimenti</name>
    <dbReference type="NCBI Taxonomy" id="3061083"/>
    <lineage>
        <taxon>Bacteria</taxon>
        <taxon>Pseudomonadati</taxon>
        <taxon>Pseudomonadota</taxon>
        <taxon>Alphaproteobacteria</taxon>
        <taxon>Caulobacterales</taxon>
        <taxon>Caulobacteraceae</taxon>
        <taxon>Peiella</taxon>
    </lineage>
</organism>
<evidence type="ECO:0000256" key="7">
    <source>
        <dbReference type="ARBA" id="ARBA00022840"/>
    </source>
</evidence>
<evidence type="ECO:0000313" key="13">
    <source>
        <dbReference type="EMBL" id="MDO1558522.1"/>
    </source>
</evidence>